<dbReference type="PANTHER" id="PTHR24201:SF14">
    <property type="entry name" value="CYCLIN-DEPENDENT KINASE 4 INHIBITOR C-LIKE"/>
    <property type="match status" value="1"/>
</dbReference>
<dbReference type="PROSITE" id="PS50297">
    <property type="entry name" value="ANK_REP_REGION"/>
    <property type="match status" value="3"/>
</dbReference>
<sequence length="366" mass="40335">MHICVDGVQPDKTCSCLGPGTGVDPDRLLCFETAMSATRTRDLNKTTLSRPVLGGHKRLQAPNASENHQTLSQDVYSFIEDRHSLLWRESRVADSENMKTSVEGRCKAKDALSTAREDTQLRDWKRPRFEVEKVHVYTLCCWITSSTSSTVDVDIDDSYPEPSSLHDAAEDGDLELVRTLVRTNKVGDVNVVNKFDHTPLHEAAWGGHTEICRVLVGAGAKVNPTTSRPWGGGDTPAHFAAFEGHLCTLRYLAGAGASLDVQNASGETPAHNAARMGQVGVVTYLARCGADLTLRNDSGRTVYEQAMEFGNRSLAEWIHRFLRNPRPLQDLCRDVIRSCVGPDRTAEIDDTPDIPPGLKPYLKLQN</sequence>
<dbReference type="Pfam" id="PF12796">
    <property type="entry name" value="Ank_2"/>
    <property type="match status" value="1"/>
</dbReference>
<dbReference type="PANTHER" id="PTHR24201">
    <property type="entry name" value="ANK_REP_REGION DOMAIN-CONTAINING PROTEIN"/>
    <property type="match status" value="1"/>
</dbReference>
<dbReference type="GO" id="GO:0035556">
    <property type="term" value="P:intracellular signal transduction"/>
    <property type="evidence" value="ECO:0007669"/>
    <property type="project" value="InterPro"/>
</dbReference>
<dbReference type="CDD" id="cd03587">
    <property type="entry name" value="SOCS"/>
    <property type="match status" value="1"/>
</dbReference>
<dbReference type="STRING" id="7739.C3Y300"/>
<evidence type="ECO:0000259" key="5">
    <source>
        <dbReference type="PROSITE" id="PS50225"/>
    </source>
</evidence>
<proteinExistence type="predicted"/>
<dbReference type="SUPFAM" id="SSF158235">
    <property type="entry name" value="SOCS box-like"/>
    <property type="match status" value="1"/>
</dbReference>
<dbReference type="Pfam" id="PF00023">
    <property type="entry name" value="Ank"/>
    <property type="match status" value="1"/>
</dbReference>
<evidence type="ECO:0000256" key="3">
    <source>
        <dbReference type="ARBA" id="ARBA00023043"/>
    </source>
</evidence>
<feature type="repeat" description="ANK" evidence="4">
    <location>
        <begin position="195"/>
        <end position="227"/>
    </location>
</feature>
<dbReference type="UniPathway" id="UPA00143"/>
<dbReference type="GO" id="GO:0016567">
    <property type="term" value="P:protein ubiquitination"/>
    <property type="evidence" value="ECO:0007669"/>
    <property type="project" value="UniProtKB-UniPathway"/>
</dbReference>
<dbReference type="PROSITE" id="PS50088">
    <property type="entry name" value="ANK_REPEAT"/>
    <property type="match status" value="3"/>
</dbReference>
<evidence type="ECO:0000256" key="1">
    <source>
        <dbReference type="ARBA" id="ARBA00004906"/>
    </source>
</evidence>
<organism>
    <name type="scientific">Branchiostoma floridae</name>
    <name type="common">Florida lancelet</name>
    <name type="synonym">Amphioxus</name>
    <dbReference type="NCBI Taxonomy" id="7739"/>
    <lineage>
        <taxon>Eukaryota</taxon>
        <taxon>Metazoa</taxon>
        <taxon>Chordata</taxon>
        <taxon>Cephalochordata</taxon>
        <taxon>Leptocardii</taxon>
        <taxon>Amphioxiformes</taxon>
        <taxon>Branchiostomatidae</taxon>
        <taxon>Branchiostoma</taxon>
    </lineage>
</organism>
<feature type="domain" description="SOCS box" evidence="5">
    <location>
        <begin position="323"/>
        <end position="366"/>
    </location>
</feature>
<dbReference type="SMART" id="SM00248">
    <property type="entry name" value="ANK"/>
    <property type="match status" value="4"/>
</dbReference>
<dbReference type="InterPro" id="IPR002110">
    <property type="entry name" value="Ankyrin_rpt"/>
</dbReference>
<dbReference type="InterPro" id="IPR036036">
    <property type="entry name" value="SOCS_box-like_dom_sf"/>
</dbReference>
<dbReference type="Gene3D" id="1.10.750.20">
    <property type="entry name" value="SOCS box"/>
    <property type="match status" value="1"/>
</dbReference>
<dbReference type="Pfam" id="PF07525">
    <property type="entry name" value="SOCS_box"/>
    <property type="match status" value="1"/>
</dbReference>
<dbReference type="InParanoid" id="C3Y300"/>
<dbReference type="eggNOG" id="KOG0504">
    <property type="taxonomic scope" value="Eukaryota"/>
</dbReference>
<accession>C3Y300</accession>
<dbReference type="EMBL" id="GG666482">
    <property type="protein sequence ID" value="EEN65412.1"/>
    <property type="molecule type" value="Genomic_DNA"/>
</dbReference>
<dbReference type="InterPro" id="IPR050776">
    <property type="entry name" value="Ank_Repeat/CDKN_Inhibitor"/>
</dbReference>
<dbReference type="InterPro" id="IPR036770">
    <property type="entry name" value="Ankyrin_rpt-contain_sf"/>
</dbReference>
<dbReference type="Gene3D" id="1.25.40.20">
    <property type="entry name" value="Ankyrin repeat-containing domain"/>
    <property type="match status" value="1"/>
</dbReference>
<dbReference type="AlphaFoldDB" id="C3Y300"/>
<protein>
    <recommendedName>
        <fullName evidence="5">SOCS box domain-containing protein</fullName>
    </recommendedName>
</protein>
<feature type="repeat" description="ANK" evidence="4">
    <location>
        <begin position="232"/>
        <end position="264"/>
    </location>
</feature>
<dbReference type="SUPFAM" id="SSF48403">
    <property type="entry name" value="Ankyrin repeat"/>
    <property type="match status" value="1"/>
</dbReference>
<dbReference type="InterPro" id="IPR001496">
    <property type="entry name" value="SOCS_box"/>
</dbReference>
<feature type="repeat" description="ANK" evidence="4">
    <location>
        <begin position="265"/>
        <end position="297"/>
    </location>
</feature>
<dbReference type="PROSITE" id="PS50225">
    <property type="entry name" value="SOCS"/>
    <property type="match status" value="1"/>
</dbReference>
<name>C3Y300_BRAFL</name>
<keyword evidence="2" id="KW-0677">Repeat</keyword>
<evidence type="ECO:0000256" key="2">
    <source>
        <dbReference type="ARBA" id="ARBA00022737"/>
    </source>
</evidence>
<evidence type="ECO:0000313" key="6">
    <source>
        <dbReference type="EMBL" id="EEN65412.1"/>
    </source>
</evidence>
<dbReference type="SMART" id="SM00969">
    <property type="entry name" value="SOCS_box"/>
    <property type="match status" value="1"/>
</dbReference>
<reference evidence="6" key="1">
    <citation type="journal article" date="2008" name="Nature">
        <title>The amphioxus genome and the evolution of the chordate karyotype.</title>
        <authorList>
            <consortium name="US DOE Joint Genome Institute (JGI-PGF)"/>
            <person name="Putnam N.H."/>
            <person name="Butts T."/>
            <person name="Ferrier D.E.K."/>
            <person name="Furlong R.F."/>
            <person name="Hellsten U."/>
            <person name="Kawashima T."/>
            <person name="Robinson-Rechavi M."/>
            <person name="Shoguchi E."/>
            <person name="Terry A."/>
            <person name="Yu J.-K."/>
            <person name="Benito-Gutierrez E.L."/>
            <person name="Dubchak I."/>
            <person name="Garcia-Fernandez J."/>
            <person name="Gibson-Brown J.J."/>
            <person name="Grigoriev I.V."/>
            <person name="Horton A.C."/>
            <person name="de Jong P.J."/>
            <person name="Jurka J."/>
            <person name="Kapitonov V.V."/>
            <person name="Kohara Y."/>
            <person name="Kuroki Y."/>
            <person name="Lindquist E."/>
            <person name="Lucas S."/>
            <person name="Osoegawa K."/>
            <person name="Pennacchio L.A."/>
            <person name="Salamov A.A."/>
            <person name="Satou Y."/>
            <person name="Sauka-Spengler T."/>
            <person name="Schmutz J."/>
            <person name="Shin-I T."/>
            <person name="Toyoda A."/>
            <person name="Bronner-Fraser M."/>
            <person name="Fujiyama A."/>
            <person name="Holland L.Z."/>
            <person name="Holland P.W.H."/>
            <person name="Satoh N."/>
            <person name="Rokhsar D.S."/>
        </authorList>
    </citation>
    <scope>NUCLEOTIDE SEQUENCE [LARGE SCALE GENOMIC DNA]</scope>
    <source>
        <strain evidence="6">S238N-H82</strain>
        <tissue evidence="6">Testes</tissue>
    </source>
</reference>
<keyword evidence="3 4" id="KW-0040">ANK repeat</keyword>
<comment type="pathway">
    <text evidence="1">Protein modification; protein ubiquitination.</text>
</comment>
<gene>
    <name evidence="6" type="ORF">BRAFLDRAFT_86499</name>
</gene>
<evidence type="ECO:0000256" key="4">
    <source>
        <dbReference type="PROSITE-ProRule" id="PRU00023"/>
    </source>
</evidence>